<evidence type="ECO:0008006" key="4">
    <source>
        <dbReference type="Google" id="ProtNLM"/>
    </source>
</evidence>
<gene>
    <name evidence="2" type="ORF">ACFPN5_06535</name>
</gene>
<comment type="caution">
    <text evidence="2">The sequence shown here is derived from an EMBL/GenBank/DDBJ whole genome shotgun (WGS) entry which is preliminary data.</text>
</comment>
<evidence type="ECO:0000256" key="1">
    <source>
        <dbReference type="SAM" id="Phobius"/>
    </source>
</evidence>
<organism evidence="2 3">
    <name type="scientific">Massilia niabensis</name>
    <dbReference type="NCBI Taxonomy" id="544910"/>
    <lineage>
        <taxon>Bacteria</taxon>
        <taxon>Pseudomonadati</taxon>
        <taxon>Pseudomonadota</taxon>
        <taxon>Betaproteobacteria</taxon>
        <taxon>Burkholderiales</taxon>
        <taxon>Oxalobacteraceae</taxon>
        <taxon>Telluria group</taxon>
        <taxon>Massilia</taxon>
    </lineage>
</organism>
<protein>
    <recommendedName>
        <fullName evidence="4">Holin</fullName>
    </recommendedName>
</protein>
<dbReference type="EMBL" id="JBHSMU010000007">
    <property type="protein sequence ID" value="MFC5459461.1"/>
    <property type="molecule type" value="Genomic_DNA"/>
</dbReference>
<keyword evidence="1" id="KW-0812">Transmembrane</keyword>
<sequence length="79" mass="8585">MSKLTFPDMTSDASAIGSFIASFIASVTLAEWSVLAGIVTALVTCAANVAYMRRKDAREQRQAELAEREAMARLERGCK</sequence>
<feature type="transmembrane region" description="Helical" evidence="1">
    <location>
        <begin position="20"/>
        <end position="51"/>
    </location>
</feature>
<keyword evidence="3" id="KW-1185">Reference proteome</keyword>
<dbReference type="RefSeq" id="WP_379781354.1">
    <property type="nucleotide sequence ID" value="NZ_JBHSMU010000007.1"/>
</dbReference>
<evidence type="ECO:0000313" key="2">
    <source>
        <dbReference type="EMBL" id="MFC5459461.1"/>
    </source>
</evidence>
<accession>A0ABW0L2B1</accession>
<keyword evidence="1" id="KW-1133">Transmembrane helix</keyword>
<name>A0ABW0L2B1_9BURK</name>
<keyword evidence="1" id="KW-0472">Membrane</keyword>
<evidence type="ECO:0000313" key="3">
    <source>
        <dbReference type="Proteomes" id="UP001596050"/>
    </source>
</evidence>
<reference evidence="3" key="1">
    <citation type="journal article" date="2019" name="Int. J. Syst. Evol. Microbiol.">
        <title>The Global Catalogue of Microorganisms (GCM) 10K type strain sequencing project: providing services to taxonomists for standard genome sequencing and annotation.</title>
        <authorList>
            <consortium name="The Broad Institute Genomics Platform"/>
            <consortium name="The Broad Institute Genome Sequencing Center for Infectious Disease"/>
            <person name="Wu L."/>
            <person name="Ma J."/>
        </authorList>
    </citation>
    <scope>NUCLEOTIDE SEQUENCE [LARGE SCALE GENOMIC DNA]</scope>
    <source>
        <strain evidence="3">KACC 12649</strain>
    </source>
</reference>
<dbReference type="Proteomes" id="UP001596050">
    <property type="component" value="Unassembled WGS sequence"/>
</dbReference>
<proteinExistence type="predicted"/>